<dbReference type="InterPro" id="IPR014782">
    <property type="entry name" value="Peptidase_M1_dom"/>
</dbReference>
<dbReference type="Gene3D" id="1.25.50.20">
    <property type="match status" value="1"/>
</dbReference>
<dbReference type="GO" id="GO:0016020">
    <property type="term" value="C:membrane"/>
    <property type="evidence" value="ECO:0007669"/>
    <property type="project" value="TreeGrafter"/>
</dbReference>
<dbReference type="InterPro" id="IPR034016">
    <property type="entry name" value="M1_APN-typ"/>
</dbReference>
<evidence type="ECO:0000256" key="1">
    <source>
        <dbReference type="ARBA" id="ARBA00010136"/>
    </source>
</evidence>
<feature type="site" description="Transition state stabilizer" evidence="10">
    <location>
        <position position="473"/>
    </location>
</feature>
<dbReference type="CDD" id="cd09601">
    <property type="entry name" value="M1_APN-Q_like"/>
    <property type="match status" value="1"/>
</dbReference>
<comment type="similarity">
    <text evidence="1 11">Belongs to the peptidase M1 family.</text>
</comment>
<evidence type="ECO:0000256" key="3">
    <source>
        <dbReference type="ARBA" id="ARBA00022670"/>
    </source>
</evidence>
<dbReference type="PANTHER" id="PTHR11533:SF174">
    <property type="entry name" value="PUROMYCIN-SENSITIVE AMINOPEPTIDASE-RELATED"/>
    <property type="match status" value="1"/>
</dbReference>
<evidence type="ECO:0000256" key="6">
    <source>
        <dbReference type="ARBA" id="ARBA00022833"/>
    </source>
</evidence>
<dbReference type="SUPFAM" id="SSF63737">
    <property type="entry name" value="Leukotriene A4 hydrolase N-terminal domain"/>
    <property type="match status" value="1"/>
</dbReference>
<dbReference type="InterPro" id="IPR045357">
    <property type="entry name" value="Aminopeptidase_N-like_N"/>
</dbReference>
<feature type="active site" description="Proton acceptor" evidence="8">
    <location>
        <position position="387"/>
    </location>
</feature>
<dbReference type="GO" id="GO:0008270">
    <property type="term" value="F:zinc ion binding"/>
    <property type="evidence" value="ECO:0007669"/>
    <property type="project" value="UniProtKB-UniRule"/>
</dbReference>
<dbReference type="AlphaFoldDB" id="A0A2X0L112"/>
<dbReference type="EC" id="3.4.11.-" evidence="11"/>
<evidence type="ECO:0000256" key="4">
    <source>
        <dbReference type="ARBA" id="ARBA00022723"/>
    </source>
</evidence>
<accession>A0A2X0L112</accession>
<evidence type="ECO:0000313" key="16">
    <source>
        <dbReference type="Proteomes" id="UP000249723"/>
    </source>
</evidence>
<dbReference type="Pfam" id="PF17900">
    <property type="entry name" value="Peptidase_M1_N"/>
    <property type="match status" value="1"/>
</dbReference>
<keyword evidence="16" id="KW-1185">Reference proteome</keyword>
<dbReference type="PANTHER" id="PTHR11533">
    <property type="entry name" value="PROTEASE M1 ZINC METALLOPROTEASE"/>
    <property type="match status" value="1"/>
</dbReference>
<dbReference type="InterPro" id="IPR042097">
    <property type="entry name" value="Aminopeptidase_N-like_N_sf"/>
</dbReference>
<feature type="domain" description="ERAP1-like C-terminal" evidence="13">
    <location>
        <begin position="611"/>
        <end position="938"/>
    </location>
</feature>
<dbReference type="InterPro" id="IPR050344">
    <property type="entry name" value="Peptidase_M1_aminopeptidases"/>
</dbReference>
<comment type="cofactor">
    <cofactor evidence="9 11">
        <name>Zn(2+)</name>
        <dbReference type="ChEBI" id="CHEBI:29105"/>
    </cofactor>
    <text evidence="9 11">Binds 1 zinc ion per subunit.</text>
</comment>
<keyword evidence="2 11" id="KW-0031">Aminopeptidase</keyword>
<dbReference type="GO" id="GO:0042277">
    <property type="term" value="F:peptide binding"/>
    <property type="evidence" value="ECO:0007669"/>
    <property type="project" value="TreeGrafter"/>
</dbReference>
<dbReference type="GO" id="GO:0043171">
    <property type="term" value="P:peptide catabolic process"/>
    <property type="evidence" value="ECO:0007669"/>
    <property type="project" value="TreeGrafter"/>
</dbReference>
<evidence type="ECO:0000256" key="11">
    <source>
        <dbReference type="RuleBase" id="RU364040"/>
    </source>
</evidence>
<evidence type="ECO:0000259" key="12">
    <source>
        <dbReference type="Pfam" id="PF01433"/>
    </source>
</evidence>
<dbReference type="EMBL" id="FMWP01000096">
    <property type="protein sequence ID" value="SCZ99097.1"/>
    <property type="molecule type" value="Genomic_DNA"/>
</dbReference>
<dbReference type="InterPro" id="IPR027268">
    <property type="entry name" value="Peptidase_M4/M1_CTD_sf"/>
</dbReference>
<sequence>MCLCHASSGFANLDNLAATPASDAEQVRLTDKVVPSHYELVIKTDLEKLSFSGTAEITIDVLEDVPSLVLNVAEPLIIQHAVLSHTSLKTESTRPASELKLHTKRERIEITFAGGHVAAGQVKLALRWQGELDNSMQGYYRSSYPAPGGKDGDTAFYALTQFEPTQARRAFPCFDEPAFKATYAIKMISRTDSVALSNCEVTDTKHLGSGGAFPRTDLLTDAFFTEAGPAATKTEGKTEGTVAAPASKTVSYGDFKDDWTLTTFAKTPKVSTYLVAFANGPFEYIEASYKSPLSGRTVPMRAYATKDNIHQAGLALETKVRILPIYESMFDIEYPLSKLDTLVASDFDAGAMENWGLITGRTSAYLYDPKKSGIRTKKVVIGVQSHEVAHQWFGNIVTFDWWHGLWLNESFATLIGEVIMIDEIEPSWKIHSSFINEHLSGAFRLDSLRSSHPIEMPCPDEETIQQIFDAISYSKGASVLKMLSNYIGQKTFIHGVSLYLKKFLYGNTITTDLWDGIAKASGKDVAKIMENWTKKVGFPVITVEETSEGLKVTQNRFLSTGDPIPEEDETIWQIPLELLIVKDGKADVNHDLLLIERSTVIPIKDVANVTYKFNSETCGVYRTLYPEDRLAKLGEEAGKENTHFSLSDRMGLVGDAMALATSGYAKTSGALTLFSKLTNEKENLVWQAVGDSLGSISATWWEQPEDVRGAISKLRRTLFGPVADRLGFEYSDDDDVDTIELRTMAISVAAAADDPATLAEYKRRFALFLEKDDESLIPSDLRDSIFAQSVKHGGEAEYEKILSVYNKPETPAHRTSAMKALCATTDQALLDRTFNMLKGDDVRTQGRTSSMTFADFAYFTSSLAANCVAKRQIWQFLQDNYEMITKRFKGNFSIGGVIRSCFSTLTTEEDAAAVEAWSKGIDSSAWNQSLSQGLDRMRSNAKWLDRDAKDVEQWLKENKFFA</sequence>
<keyword evidence="4 9" id="KW-0479">Metal-binding</keyword>
<evidence type="ECO:0000256" key="5">
    <source>
        <dbReference type="ARBA" id="ARBA00022801"/>
    </source>
</evidence>
<evidence type="ECO:0000256" key="9">
    <source>
        <dbReference type="PIRSR" id="PIRSR634016-3"/>
    </source>
</evidence>
<dbReference type="OrthoDB" id="10031169at2759"/>
<evidence type="ECO:0000256" key="7">
    <source>
        <dbReference type="ARBA" id="ARBA00023049"/>
    </source>
</evidence>
<dbReference type="Pfam" id="PF01433">
    <property type="entry name" value="Peptidase_M1"/>
    <property type="match status" value="1"/>
</dbReference>
<dbReference type="SUPFAM" id="SSF55486">
    <property type="entry name" value="Metalloproteases ('zincins'), catalytic domain"/>
    <property type="match status" value="1"/>
</dbReference>
<dbReference type="Gene3D" id="1.10.390.10">
    <property type="entry name" value="Neutral Protease Domain 2"/>
    <property type="match status" value="1"/>
</dbReference>
<evidence type="ECO:0000313" key="15">
    <source>
        <dbReference type="EMBL" id="SCZ99097.1"/>
    </source>
</evidence>
<evidence type="ECO:0000256" key="10">
    <source>
        <dbReference type="PIRSR" id="PIRSR634016-4"/>
    </source>
</evidence>
<reference evidence="16" key="1">
    <citation type="submission" date="2016-10" db="EMBL/GenBank/DDBJ databases">
        <authorList>
            <person name="Jeantristanb JTB J.-T."/>
            <person name="Ricardo R."/>
        </authorList>
    </citation>
    <scope>NUCLEOTIDE SEQUENCE [LARGE SCALE GENOMIC DNA]</scope>
</reference>
<dbReference type="GO" id="GO:0005737">
    <property type="term" value="C:cytoplasm"/>
    <property type="evidence" value="ECO:0007669"/>
    <property type="project" value="TreeGrafter"/>
</dbReference>
<dbReference type="GO" id="GO:0005615">
    <property type="term" value="C:extracellular space"/>
    <property type="evidence" value="ECO:0007669"/>
    <property type="project" value="TreeGrafter"/>
</dbReference>
<dbReference type="Pfam" id="PF11838">
    <property type="entry name" value="ERAP1_C"/>
    <property type="match status" value="1"/>
</dbReference>
<feature type="domain" description="Aminopeptidase N-like N-terminal" evidence="14">
    <location>
        <begin position="34"/>
        <end position="210"/>
    </location>
</feature>
<gene>
    <name evidence="15" type="ORF">BZ3500_MVSOF-1268-A1-R1_CHR3-1G05810</name>
</gene>
<name>A0A2X0L112_9BASI</name>
<dbReference type="STRING" id="289078.A0A2X0L112"/>
<keyword evidence="3 11" id="KW-0645">Protease</keyword>
<evidence type="ECO:0000256" key="2">
    <source>
        <dbReference type="ARBA" id="ARBA00022438"/>
    </source>
</evidence>
<protein>
    <recommendedName>
        <fullName evidence="11">Aminopeptidase</fullName>
        <ecNumber evidence="11">3.4.11.-</ecNumber>
    </recommendedName>
</protein>
<keyword evidence="7 11" id="KW-0482">Metalloprotease</keyword>
<dbReference type="GO" id="GO:0070006">
    <property type="term" value="F:metalloaminopeptidase activity"/>
    <property type="evidence" value="ECO:0007669"/>
    <property type="project" value="TreeGrafter"/>
</dbReference>
<keyword evidence="6 9" id="KW-0862">Zinc</keyword>
<feature type="domain" description="Peptidase M1 membrane alanine aminopeptidase" evidence="12">
    <location>
        <begin position="315"/>
        <end position="532"/>
    </location>
</feature>
<dbReference type="GO" id="GO:0006508">
    <property type="term" value="P:proteolysis"/>
    <property type="evidence" value="ECO:0007669"/>
    <property type="project" value="UniProtKB-KW"/>
</dbReference>
<evidence type="ECO:0000259" key="13">
    <source>
        <dbReference type="Pfam" id="PF11838"/>
    </source>
</evidence>
<proteinExistence type="inferred from homology"/>
<keyword evidence="5 11" id="KW-0378">Hydrolase</keyword>
<dbReference type="Proteomes" id="UP000249723">
    <property type="component" value="Unassembled WGS sequence"/>
</dbReference>
<feature type="binding site" evidence="9">
    <location>
        <position position="390"/>
    </location>
    <ligand>
        <name>Zn(2+)</name>
        <dbReference type="ChEBI" id="CHEBI:29105"/>
        <note>catalytic</note>
    </ligand>
</feature>
<feature type="binding site" evidence="9">
    <location>
        <position position="409"/>
    </location>
    <ligand>
        <name>Zn(2+)</name>
        <dbReference type="ChEBI" id="CHEBI:29105"/>
        <note>catalytic</note>
    </ligand>
</feature>
<feature type="binding site" evidence="9">
    <location>
        <position position="386"/>
    </location>
    <ligand>
        <name>Zn(2+)</name>
        <dbReference type="ChEBI" id="CHEBI:29105"/>
        <note>catalytic</note>
    </ligand>
</feature>
<evidence type="ECO:0000256" key="8">
    <source>
        <dbReference type="PIRSR" id="PIRSR634016-1"/>
    </source>
</evidence>
<dbReference type="Gene3D" id="2.60.40.1730">
    <property type="entry name" value="tricorn interacting facor f3 domain"/>
    <property type="match status" value="1"/>
</dbReference>
<dbReference type="FunFam" id="1.25.50.20:FF:000002">
    <property type="entry name" value="Aminopeptidase"/>
    <property type="match status" value="1"/>
</dbReference>
<organism evidence="15 16">
    <name type="scientific">Microbotryum saponariae</name>
    <dbReference type="NCBI Taxonomy" id="289078"/>
    <lineage>
        <taxon>Eukaryota</taxon>
        <taxon>Fungi</taxon>
        <taxon>Dikarya</taxon>
        <taxon>Basidiomycota</taxon>
        <taxon>Pucciniomycotina</taxon>
        <taxon>Microbotryomycetes</taxon>
        <taxon>Microbotryales</taxon>
        <taxon>Microbotryaceae</taxon>
        <taxon>Microbotryum</taxon>
    </lineage>
</organism>
<dbReference type="FunFam" id="1.10.390.10:FF:000006">
    <property type="entry name" value="Puromycin-sensitive aminopeptidase"/>
    <property type="match status" value="1"/>
</dbReference>
<evidence type="ECO:0000259" key="14">
    <source>
        <dbReference type="Pfam" id="PF17900"/>
    </source>
</evidence>
<dbReference type="Gene3D" id="2.60.40.1910">
    <property type="match status" value="1"/>
</dbReference>
<dbReference type="InterPro" id="IPR024571">
    <property type="entry name" value="ERAP1-like_C_dom"/>
</dbReference>